<dbReference type="InterPro" id="IPR002885">
    <property type="entry name" value="PPR_rpt"/>
</dbReference>
<keyword evidence="5" id="KW-1185">Reference proteome</keyword>
<dbReference type="PANTHER" id="PTHR47936">
    <property type="entry name" value="PPR_LONG DOMAIN-CONTAINING PROTEIN"/>
    <property type="match status" value="1"/>
</dbReference>
<evidence type="ECO:0000256" key="1">
    <source>
        <dbReference type="ARBA" id="ARBA00022737"/>
    </source>
</evidence>
<feature type="repeat" description="PPR" evidence="2">
    <location>
        <begin position="398"/>
        <end position="432"/>
    </location>
</feature>
<evidence type="ECO:0000313" key="4">
    <source>
        <dbReference type="EMBL" id="KAG0318426.1"/>
    </source>
</evidence>
<gene>
    <name evidence="4" type="ORF">BGZ99_005701</name>
</gene>
<dbReference type="OrthoDB" id="185373at2759"/>
<sequence length="483" mass="53204">MNSTAQKLPSAALATGSRALTTAARRRSSASSSSPVGFGLSARFEKAVSWLQSTPHRPPPQQLQQPLAAALFSTSGPLARISSSKEEEDLYQALTVSFRTRLAEQIHKPEDEYKAVIEHWTAHSQKDALTRQRTRARKERLASAAQHKDIAWIQKEQEKLELQEPHGTADDHFYIIQAWIKCGELKRATMAFERMEAMGIPLTVRTLAAMIRAHARSDSLAVAGAMVQKMQDGNLLPSSIYDLSALLEYHIKMTPAAVASTAVATGTATSSAPTLDSTSTTNNGASATSGNTDQNRERVDSIWKAIEPRMLLGRSATVNNNISFSYRMYLTFLVNKVQNLEQAAELIDKMTARNISPELERYPKTGLAVVQHLLKHGYLTEVQHLMDQNDAALTKILSPAAWGDWMETCMARGEHQKARWIYNDMIRHGVQPTSQCKKMFSELQLEGGTVDRGGPEVAGAGTSRDNASILGMLFNRHPKPALS</sequence>
<organism evidence="4 5">
    <name type="scientific">Dissophora globulifera</name>
    <dbReference type="NCBI Taxonomy" id="979702"/>
    <lineage>
        <taxon>Eukaryota</taxon>
        <taxon>Fungi</taxon>
        <taxon>Fungi incertae sedis</taxon>
        <taxon>Mucoromycota</taxon>
        <taxon>Mortierellomycotina</taxon>
        <taxon>Mortierellomycetes</taxon>
        <taxon>Mortierellales</taxon>
        <taxon>Mortierellaceae</taxon>
        <taxon>Dissophora</taxon>
    </lineage>
</organism>
<name>A0A9P6RJ33_9FUNG</name>
<evidence type="ECO:0000256" key="3">
    <source>
        <dbReference type="SAM" id="MobiDB-lite"/>
    </source>
</evidence>
<dbReference type="EMBL" id="JAAAIP010000372">
    <property type="protein sequence ID" value="KAG0318426.1"/>
    <property type="molecule type" value="Genomic_DNA"/>
</dbReference>
<feature type="compositionally biased region" description="Low complexity" evidence="3">
    <location>
        <begin position="10"/>
        <end position="34"/>
    </location>
</feature>
<protein>
    <recommendedName>
        <fullName evidence="6">Pentacotripeptide-repeat region of PRORP domain-containing protein</fullName>
    </recommendedName>
</protein>
<dbReference type="InterPro" id="IPR011990">
    <property type="entry name" value="TPR-like_helical_dom_sf"/>
</dbReference>
<dbReference type="Gene3D" id="1.25.40.10">
    <property type="entry name" value="Tetratricopeptide repeat domain"/>
    <property type="match status" value="2"/>
</dbReference>
<feature type="region of interest" description="Disordered" evidence="3">
    <location>
        <begin position="269"/>
        <end position="296"/>
    </location>
</feature>
<dbReference type="Proteomes" id="UP000738325">
    <property type="component" value="Unassembled WGS sequence"/>
</dbReference>
<evidence type="ECO:0008006" key="6">
    <source>
        <dbReference type="Google" id="ProtNLM"/>
    </source>
</evidence>
<dbReference type="PROSITE" id="PS51375">
    <property type="entry name" value="PPR"/>
    <property type="match status" value="1"/>
</dbReference>
<dbReference type="AlphaFoldDB" id="A0A9P6RJ33"/>
<accession>A0A9P6RJ33</accession>
<dbReference type="GO" id="GO:0031930">
    <property type="term" value="P:mitochondria-nucleus signaling pathway"/>
    <property type="evidence" value="ECO:0007669"/>
    <property type="project" value="TreeGrafter"/>
</dbReference>
<proteinExistence type="predicted"/>
<evidence type="ECO:0000313" key="5">
    <source>
        <dbReference type="Proteomes" id="UP000738325"/>
    </source>
</evidence>
<comment type="caution">
    <text evidence="4">The sequence shown here is derived from an EMBL/GenBank/DDBJ whole genome shotgun (WGS) entry which is preliminary data.</text>
</comment>
<dbReference type="PANTHER" id="PTHR47936:SF1">
    <property type="entry name" value="PENTATRICOPEPTIDE REPEAT-CONTAINING PROTEIN GUN1, CHLOROPLASTIC"/>
    <property type="match status" value="1"/>
</dbReference>
<feature type="region of interest" description="Disordered" evidence="3">
    <location>
        <begin position="1"/>
        <end position="36"/>
    </location>
</feature>
<keyword evidence="1" id="KW-0677">Repeat</keyword>
<feature type="compositionally biased region" description="Low complexity" evidence="3">
    <location>
        <begin position="269"/>
        <end position="292"/>
    </location>
</feature>
<evidence type="ECO:0000256" key="2">
    <source>
        <dbReference type="PROSITE-ProRule" id="PRU00708"/>
    </source>
</evidence>
<reference evidence="4" key="1">
    <citation type="journal article" date="2020" name="Fungal Divers.">
        <title>Resolving the Mortierellaceae phylogeny through synthesis of multi-gene phylogenetics and phylogenomics.</title>
        <authorList>
            <person name="Vandepol N."/>
            <person name="Liber J."/>
            <person name="Desiro A."/>
            <person name="Na H."/>
            <person name="Kennedy M."/>
            <person name="Barry K."/>
            <person name="Grigoriev I.V."/>
            <person name="Miller A.N."/>
            <person name="O'Donnell K."/>
            <person name="Stajich J.E."/>
            <person name="Bonito G."/>
        </authorList>
    </citation>
    <scope>NUCLEOTIDE SEQUENCE</scope>
    <source>
        <strain evidence="4">REB-010B</strain>
    </source>
</reference>